<name>A0ABV3S8S1_9GAMM</name>
<dbReference type="Proteomes" id="UP001556653">
    <property type="component" value="Unassembled WGS sequence"/>
</dbReference>
<dbReference type="SUPFAM" id="SSF50249">
    <property type="entry name" value="Nucleic acid-binding proteins"/>
    <property type="match status" value="1"/>
</dbReference>
<keyword evidence="2" id="KW-0235">DNA replication</keyword>
<dbReference type="NCBIfam" id="TIGR04418">
    <property type="entry name" value="PriB_gamma"/>
    <property type="match status" value="1"/>
</dbReference>
<evidence type="ECO:0000256" key="3">
    <source>
        <dbReference type="ARBA" id="ARBA00023125"/>
    </source>
</evidence>
<evidence type="ECO:0000313" key="6">
    <source>
        <dbReference type="EMBL" id="MEX0386534.1"/>
    </source>
</evidence>
<keyword evidence="1" id="KW-0639">Primosome</keyword>
<keyword evidence="3 4" id="KW-0238">DNA-binding</keyword>
<gene>
    <name evidence="6" type="primary">priB</name>
    <name evidence="6" type="ORF">V6X64_05970</name>
</gene>
<evidence type="ECO:0000313" key="7">
    <source>
        <dbReference type="Proteomes" id="UP001556653"/>
    </source>
</evidence>
<dbReference type="PIRSF" id="PIRSF003135">
    <property type="entry name" value="Primosomal_n"/>
    <property type="match status" value="1"/>
</dbReference>
<dbReference type="PROSITE" id="PS50935">
    <property type="entry name" value="SSB"/>
    <property type="match status" value="1"/>
</dbReference>
<dbReference type="InterPro" id="IPR023646">
    <property type="entry name" value="Prisomal_replication_PriB"/>
</dbReference>
<evidence type="ECO:0000256" key="1">
    <source>
        <dbReference type="ARBA" id="ARBA00022515"/>
    </source>
</evidence>
<proteinExistence type="predicted"/>
<dbReference type="RefSeq" id="WP_367967002.1">
    <property type="nucleotide sequence ID" value="NZ_JBAKFI010000001.1"/>
</dbReference>
<organism evidence="6 7">
    <name type="scientific">Spiribacter onubensis</name>
    <dbReference type="NCBI Taxonomy" id="3122420"/>
    <lineage>
        <taxon>Bacteria</taxon>
        <taxon>Pseudomonadati</taxon>
        <taxon>Pseudomonadota</taxon>
        <taxon>Gammaproteobacteria</taxon>
        <taxon>Chromatiales</taxon>
        <taxon>Ectothiorhodospiraceae</taxon>
        <taxon>Spiribacter</taxon>
    </lineage>
</organism>
<keyword evidence="7" id="KW-1185">Reference proteome</keyword>
<comment type="caution">
    <text evidence="6">The sequence shown here is derived from an EMBL/GenBank/DDBJ whole genome shotgun (WGS) entry which is preliminary data.</text>
</comment>
<protein>
    <submittedName>
        <fullName evidence="6">Primosomal replication protein N</fullName>
    </submittedName>
</protein>
<evidence type="ECO:0000256" key="2">
    <source>
        <dbReference type="ARBA" id="ARBA00022705"/>
    </source>
</evidence>
<sequence>MSNRVELTGRLVDAAELRHSPAGVPIARGLLEHESTQSEAGADRAIRFRVGLSAAGSPLAETLRGLEVGEPVRVAGHMRRSRQRTPETDPIIISVSRLERLTDTE</sequence>
<dbReference type="InterPro" id="IPR012340">
    <property type="entry name" value="NA-bd_OB-fold"/>
</dbReference>
<evidence type="ECO:0000256" key="4">
    <source>
        <dbReference type="PROSITE-ProRule" id="PRU00252"/>
    </source>
</evidence>
<dbReference type="EMBL" id="JBAKFJ010000001">
    <property type="protein sequence ID" value="MEX0386534.1"/>
    <property type="molecule type" value="Genomic_DNA"/>
</dbReference>
<dbReference type="Pfam" id="PF22657">
    <property type="entry name" value="SSB_1"/>
    <property type="match status" value="1"/>
</dbReference>
<evidence type="ECO:0000256" key="5">
    <source>
        <dbReference type="SAM" id="MobiDB-lite"/>
    </source>
</evidence>
<reference evidence="6 7" key="1">
    <citation type="submission" date="2024-02" db="EMBL/GenBank/DDBJ databases">
        <title>New especies of Spiribacter isolated from saline water.</title>
        <authorList>
            <person name="Leon M.J."/>
            <person name="De La Haba R."/>
            <person name="Sanchez-Porro C."/>
            <person name="Ventosa A."/>
        </authorList>
    </citation>
    <scope>NUCLEOTIDE SEQUENCE [LARGE SCALE GENOMIC DNA]</scope>
    <source>
        <strain evidence="7">ag22IC4-227</strain>
    </source>
</reference>
<dbReference type="Gene3D" id="2.40.50.140">
    <property type="entry name" value="Nucleic acid-binding proteins"/>
    <property type="match status" value="1"/>
</dbReference>
<dbReference type="InterPro" id="IPR000424">
    <property type="entry name" value="Primosome_PriB/ssb"/>
</dbReference>
<accession>A0ABV3S8S1</accession>
<feature type="region of interest" description="Disordered" evidence="5">
    <location>
        <begin position="76"/>
        <end position="105"/>
    </location>
</feature>